<evidence type="ECO:0000313" key="7">
    <source>
        <dbReference type="EMBL" id="TFD98238.1"/>
    </source>
</evidence>
<dbReference type="InterPro" id="IPR004561">
    <property type="entry name" value="IsoChor_synthase"/>
</dbReference>
<dbReference type="SUPFAM" id="SSF56322">
    <property type="entry name" value="ADC synthase"/>
    <property type="match status" value="1"/>
</dbReference>
<dbReference type="Gene3D" id="3.60.120.10">
    <property type="entry name" value="Anthranilate synthase"/>
    <property type="match status" value="1"/>
</dbReference>
<dbReference type="PANTHER" id="PTHR42839">
    <property type="entry name" value="ISOCHORISMATE SYNTHASE ENTC"/>
    <property type="match status" value="1"/>
</dbReference>
<dbReference type="GO" id="GO:0008909">
    <property type="term" value="F:isochorismate synthase activity"/>
    <property type="evidence" value="ECO:0007669"/>
    <property type="project" value="UniProtKB-EC"/>
</dbReference>
<proteinExistence type="inferred from homology"/>
<evidence type="ECO:0000256" key="3">
    <source>
        <dbReference type="ARBA" id="ARBA00012824"/>
    </source>
</evidence>
<dbReference type="InterPro" id="IPR019999">
    <property type="entry name" value="Anth_synth_I-like"/>
</dbReference>
<evidence type="ECO:0000256" key="1">
    <source>
        <dbReference type="ARBA" id="ARBA00000799"/>
    </source>
</evidence>
<dbReference type="GO" id="GO:0009697">
    <property type="term" value="P:salicylic acid biosynthetic process"/>
    <property type="evidence" value="ECO:0007669"/>
    <property type="project" value="TreeGrafter"/>
</dbReference>
<dbReference type="NCBIfam" id="TIGR00543">
    <property type="entry name" value="isochor_syn"/>
    <property type="match status" value="1"/>
</dbReference>
<dbReference type="InterPro" id="IPR015890">
    <property type="entry name" value="Chorismate_C"/>
</dbReference>
<protein>
    <recommendedName>
        <fullName evidence="3">isochorismate synthase</fullName>
        <ecNumber evidence="3">5.4.4.2</ecNumber>
    </recommendedName>
    <alternativeName>
        <fullName evidence="5">Isochorismate mutase</fullName>
    </alternativeName>
</protein>
<dbReference type="RefSeq" id="WP_134382933.1">
    <property type="nucleotide sequence ID" value="NZ_SORX01000014.1"/>
</dbReference>
<dbReference type="InterPro" id="IPR005801">
    <property type="entry name" value="ADC_synthase"/>
</dbReference>
<keyword evidence="8" id="KW-1185">Reference proteome</keyword>
<gene>
    <name evidence="7" type="ORF">E2626_15830</name>
</gene>
<evidence type="ECO:0000256" key="4">
    <source>
        <dbReference type="ARBA" id="ARBA00023235"/>
    </source>
</evidence>
<evidence type="ECO:0000259" key="6">
    <source>
        <dbReference type="Pfam" id="PF00425"/>
    </source>
</evidence>
<feature type="domain" description="Chorismate-utilising enzyme C-terminal" evidence="6">
    <location>
        <begin position="201"/>
        <end position="451"/>
    </location>
</feature>
<evidence type="ECO:0000256" key="5">
    <source>
        <dbReference type="ARBA" id="ARBA00041564"/>
    </source>
</evidence>
<comment type="similarity">
    <text evidence="2">Belongs to the isochorismate synthase family.</text>
</comment>
<dbReference type="Proteomes" id="UP000297776">
    <property type="component" value="Unassembled WGS sequence"/>
</dbReference>
<dbReference type="PANTHER" id="PTHR42839:SF1">
    <property type="entry name" value="ISOCHORISMATE SYNTHASE MENF"/>
    <property type="match status" value="1"/>
</dbReference>
<evidence type="ECO:0000313" key="8">
    <source>
        <dbReference type="Proteomes" id="UP000297776"/>
    </source>
</evidence>
<dbReference type="EC" id="5.4.4.2" evidence="3"/>
<dbReference type="PRINTS" id="PR00095">
    <property type="entry name" value="ANTSNTHASEI"/>
</dbReference>
<dbReference type="OrthoDB" id="9803598at2"/>
<reference evidence="7 8" key="1">
    <citation type="submission" date="2019-03" db="EMBL/GenBank/DDBJ databases">
        <authorList>
            <person name="Yang Y."/>
        </authorList>
    </citation>
    <scope>NUCLEOTIDE SEQUENCE [LARGE SCALE GENOMIC DNA]</scope>
    <source>
        <strain evidence="7 8">ASL-1</strain>
    </source>
</reference>
<sequence>MRILHQSQGFTTFEQAFEIAEKSNQPVLYSKTMEIEAIDPLQFYEAGYSIFNGERSYWQDPKSECTYAGAGSAKTFHIKETDRFNALSEQWKRFLKDAVIEKGAVWTGPVILGGFSFDPEKNKGAEWGSFNQGHFQLPAFMLTVDQYGKSFLTVNVVCNKGEHAVTVWNQMQKQKAALLNKTVNSLKDVNVLSIKECQPLEWKSSLTAVVERINRDELEKVVLARKVKVEFDDRKRSDSILEKLRDDQSESFIFSFEAGESCFIGATPERLIKKYKNKVLSTCLAGSIARGKTMNEDQEFGKELLSDEKNLGEHEIVVRMISQSLEDLCSHLSVPDQPVLMKMRDIQHLYTPVEGITERDSILEFVKKLHPTPALGGTPTHKAMEIIREEEEMDRGFYAAPVGWLNAEGDGEFAVAIRSGLLSGKHAYLYAGCGVVKDSDAESEYQETLIKLRPMVRAVGGTIS</sequence>
<dbReference type="Pfam" id="PF00425">
    <property type="entry name" value="Chorismate_bind"/>
    <property type="match status" value="1"/>
</dbReference>
<organism evidence="7 8">
    <name type="scientific">Jeotgalibacillus salarius</name>
    <dbReference type="NCBI Taxonomy" id="546023"/>
    <lineage>
        <taxon>Bacteria</taxon>
        <taxon>Bacillati</taxon>
        <taxon>Bacillota</taxon>
        <taxon>Bacilli</taxon>
        <taxon>Bacillales</taxon>
        <taxon>Caryophanaceae</taxon>
        <taxon>Jeotgalibacillus</taxon>
    </lineage>
</organism>
<comment type="catalytic activity">
    <reaction evidence="1">
        <text>chorismate = isochorismate</text>
        <dbReference type="Rhea" id="RHEA:18985"/>
        <dbReference type="ChEBI" id="CHEBI:29748"/>
        <dbReference type="ChEBI" id="CHEBI:29780"/>
        <dbReference type="EC" id="5.4.4.2"/>
    </reaction>
</comment>
<name>A0A4Y8L841_9BACL</name>
<comment type="caution">
    <text evidence="7">The sequence shown here is derived from an EMBL/GenBank/DDBJ whole genome shotgun (WGS) entry which is preliminary data.</text>
</comment>
<dbReference type="EMBL" id="SORX01000014">
    <property type="protein sequence ID" value="TFD98238.1"/>
    <property type="molecule type" value="Genomic_DNA"/>
</dbReference>
<accession>A0A4Y8L841</accession>
<evidence type="ECO:0000256" key="2">
    <source>
        <dbReference type="ARBA" id="ARBA00005297"/>
    </source>
</evidence>
<keyword evidence="4 7" id="KW-0413">Isomerase</keyword>
<dbReference type="AlphaFoldDB" id="A0A4Y8L841"/>